<accession>B9FUS2</accession>
<dbReference type="InterPro" id="IPR000719">
    <property type="entry name" value="Prot_kinase_dom"/>
</dbReference>
<reference evidence="6" key="2">
    <citation type="submission" date="2008-12" db="EMBL/GenBank/DDBJ databases">
        <title>Improved gene annotation of the rice (Oryza sativa) genomes.</title>
        <authorList>
            <person name="Wang J."/>
            <person name="Li R."/>
            <person name="Fan W."/>
            <person name="Huang Q."/>
            <person name="Zhang J."/>
            <person name="Zhou Y."/>
            <person name="Hu Y."/>
            <person name="Zi S."/>
            <person name="Li J."/>
            <person name="Ni P."/>
            <person name="Zheng H."/>
            <person name="Zhang Y."/>
            <person name="Zhao M."/>
            <person name="Hao Q."/>
            <person name="McDermott J."/>
            <person name="Samudrala R."/>
            <person name="Kristiansen K."/>
            <person name="Wong G.K.-S."/>
        </authorList>
    </citation>
    <scope>NUCLEOTIDE SEQUENCE</scope>
</reference>
<organism evidence="6">
    <name type="scientific">Oryza sativa subsp. japonica</name>
    <name type="common">Rice</name>
    <dbReference type="NCBI Taxonomy" id="39947"/>
    <lineage>
        <taxon>Eukaryota</taxon>
        <taxon>Viridiplantae</taxon>
        <taxon>Streptophyta</taxon>
        <taxon>Embryophyta</taxon>
        <taxon>Tracheophyta</taxon>
        <taxon>Spermatophyta</taxon>
        <taxon>Magnoliopsida</taxon>
        <taxon>Liliopsida</taxon>
        <taxon>Poales</taxon>
        <taxon>Poaceae</taxon>
        <taxon>BOP clade</taxon>
        <taxon>Oryzoideae</taxon>
        <taxon>Oryzeae</taxon>
        <taxon>Oryzinae</taxon>
        <taxon>Oryza</taxon>
        <taxon>Oryza sativa</taxon>
    </lineage>
</organism>
<sequence length="407" mass="44283">MVGHLLLLLVVIIICYAPTSSTAAGGEVPFYEDCPSTADGTYAPNSTYQSNLAALAAELIENSTEYGSAAGSFGAAPDAVYGVALCRGDSKGPLCAGYLREAFDAAMNRTTSSRPLCELRRNVTVFYDRFPAPEGGSMVYALVQCTRDMDPGRCGACLQRIISEMPRMLDASQIGGRVLGVRCLLRYEMASNSFFHIDNRTLHLQKQPTLRVVHRDLKAGNVPLDPQMNPQISDFGIARIFGSNAAQSRTTRIFGTLGYIAPEYALDGVCSSKADVFSFGVLILEIISGKRTGGSYRYNDGKLYCLIAYAWLLWKDGRWHELIDECLGDRYHASIRTCMQVALLCVQEDAEDRKAMDEVVKMLGNEQAASQLPEPKQSAYFNVRPSGGGGDAPPSACNISISMITPR</sequence>
<evidence type="ECO:0000256" key="1">
    <source>
        <dbReference type="ARBA" id="ARBA00022729"/>
    </source>
</evidence>
<dbReference type="PROSITE" id="PS51473">
    <property type="entry name" value="GNK2"/>
    <property type="match status" value="1"/>
</dbReference>
<dbReference type="GO" id="GO:0005524">
    <property type="term" value="F:ATP binding"/>
    <property type="evidence" value="ECO:0007669"/>
    <property type="project" value="InterPro"/>
</dbReference>
<dbReference type="Gene3D" id="1.10.510.10">
    <property type="entry name" value="Transferase(Phosphotransferase) domain 1"/>
    <property type="match status" value="1"/>
</dbReference>
<evidence type="ECO:0000256" key="3">
    <source>
        <dbReference type="SAM" id="SignalP"/>
    </source>
</evidence>
<evidence type="ECO:0000259" key="4">
    <source>
        <dbReference type="PROSITE" id="PS50011"/>
    </source>
</evidence>
<dbReference type="SMART" id="SM00220">
    <property type="entry name" value="S_TKc"/>
    <property type="match status" value="1"/>
</dbReference>
<reference evidence="6" key="1">
    <citation type="journal article" date="2005" name="PLoS Biol.">
        <title>The genomes of Oryza sativa: a history of duplications.</title>
        <authorList>
            <person name="Yu J."/>
            <person name="Wang J."/>
            <person name="Lin W."/>
            <person name="Li S."/>
            <person name="Li H."/>
            <person name="Zhou J."/>
            <person name="Ni P."/>
            <person name="Dong W."/>
            <person name="Hu S."/>
            <person name="Zeng C."/>
            <person name="Zhang J."/>
            <person name="Zhang Y."/>
            <person name="Li R."/>
            <person name="Xu Z."/>
            <person name="Li S."/>
            <person name="Li X."/>
            <person name="Zheng H."/>
            <person name="Cong L."/>
            <person name="Lin L."/>
            <person name="Yin J."/>
            <person name="Geng J."/>
            <person name="Li G."/>
            <person name="Shi J."/>
            <person name="Liu J."/>
            <person name="Lv H."/>
            <person name="Li J."/>
            <person name="Wang J."/>
            <person name="Deng Y."/>
            <person name="Ran L."/>
            <person name="Shi X."/>
            <person name="Wang X."/>
            <person name="Wu Q."/>
            <person name="Li C."/>
            <person name="Ren X."/>
            <person name="Wang J."/>
            <person name="Wang X."/>
            <person name="Li D."/>
            <person name="Liu D."/>
            <person name="Zhang X."/>
            <person name="Ji Z."/>
            <person name="Zhao W."/>
            <person name="Sun Y."/>
            <person name="Zhang Z."/>
            <person name="Bao J."/>
            <person name="Han Y."/>
            <person name="Dong L."/>
            <person name="Ji J."/>
            <person name="Chen P."/>
            <person name="Wu S."/>
            <person name="Liu J."/>
            <person name="Xiao Y."/>
            <person name="Bu D."/>
            <person name="Tan J."/>
            <person name="Yang L."/>
            <person name="Ye C."/>
            <person name="Zhang J."/>
            <person name="Xu J."/>
            <person name="Zhou Y."/>
            <person name="Yu Y."/>
            <person name="Zhang B."/>
            <person name="Zhuang S."/>
            <person name="Wei H."/>
            <person name="Liu B."/>
            <person name="Lei M."/>
            <person name="Yu H."/>
            <person name="Li Y."/>
            <person name="Xu H."/>
            <person name="Wei S."/>
            <person name="He X."/>
            <person name="Fang L."/>
            <person name="Zhang Z."/>
            <person name="Zhang Y."/>
            <person name="Huang X."/>
            <person name="Su Z."/>
            <person name="Tong W."/>
            <person name="Li J."/>
            <person name="Tong Z."/>
            <person name="Li S."/>
            <person name="Ye J."/>
            <person name="Wang L."/>
            <person name="Fang L."/>
            <person name="Lei T."/>
            <person name="Chen C."/>
            <person name="Chen H."/>
            <person name="Xu Z."/>
            <person name="Li H."/>
            <person name="Huang H."/>
            <person name="Zhang F."/>
            <person name="Xu H."/>
            <person name="Li N."/>
            <person name="Zhao C."/>
            <person name="Li S."/>
            <person name="Dong L."/>
            <person name="Huang Y."/>
            <person name="Li L."/>
            <person name="Xi Y."/>
            <person name="Qi Q."/>
            <person name="Li W."/>
            <person name="Zhang B."/>
            <person name="Hu W."/>
            <person name="Zhang Y."/>
            <person name="Tian X."/>
            <person name="Jiao Y."/>
            <person name="Liang X."/>
            <person name="Jin J."/>
            <person name="Gao L."/>
            <person name="Zheng W."/>
            <person name="Hao B."/>
            <person name="Liu S."/>
            <person name="Wang W."/>
            <person name="Yuan L."/>
            <person name="Cao M."/>
            <person name="McDermott J."/>
            <person name="Samudrala R."/>
            <person name="Wang J."/>
            <person name="Wong G.K."/>
            <person name="Yang H."/>
        </authorList>
    </citation>
    <scope>NUCLEOTIDE SEQUENCE [LARGE SCALE GENOMIC DNA]</scope>
</reference>
<feature type="domain" description="Protein kinase" evidence="4">
    <location>
        <begin position="62"/>
        <end position="381"/>
    </location>
</feature>
<dbReference type="AlphaFoldDB" id="B9FUS2"/>
<keyword evidence="1 3" id="KW-0732">Signal</keyword>
<evidence type="ECO:0000259" key="5">
    <source>
        <dbReference type="PROSITE" id="PS51473"/>
    </source>
</evidence>
<feature type="chain" id="PRO_5002881655" evidence="3">
    <location>
        <begin position="24"/>
        <end position="407"/>
    </location>
</feature>
<dbReference type="Pfam" id="PF01657">
    <property type="entry name" value="Stress-antifung"/>
    <property type="match status" value="1"/>
</dbReference>
<protein>
    <submittedName>
        <fullName evidence="6">Uncharacterized protein</fullName>
    </submittedName>
</protein>
<dbReference type="Gene3D" id="3.30.430.20">
    <property type="entry name" value="Gnk2 domain, C-X8-C-X2-C motif"/>
    <property type="match status" value="2"/>
</dbReference>
<gene>
    <name evidence="6" type="ORF">OsJ_25505</name>
</gene>
<dbReference type="InterPro" id="IPR011009">
    <property type="entry name" value="Kinase-like_dom_sf"/>
</dbReference>
<name>B9FUS2_ORYSJ</name>
<dbReference type="CDD" id="cd23509">
    <property type="entry name" value="Gnk2-like"/>
    <property type="match status" value="1"/>
</dbReference>
<dbReference type="GO" id="GO:0004672">
    <property type="term" value="F:protein kinase activity"/>
    <property type="evidence" value="ECO:0007669"/>
    <property type="project" value="InterPro"/>
</dbReference>
<dbReference type="PANTHER" id="PTHR27006">
    <property type="entry name" value="PROMASTIGOTE SURFACE ANTIGEN PROTEIN PSA"/>
    <property type="match status" value="1"/>
</dbReference>
<dbReference type="Pfam" id="PF00069">
    <property type="entry name" value="Pkinase"/>
    <property type="match status" value="1"/>
</dbReference>
<proteinExistence type="predicted"/>
<dbReference type="Proteomes" id="UP000007752">
    <property type="component" value="Chromosome 7"/>
</dbReference>
<dbReference type="PANTHER" id="PTHR27006:SF556">
    <property type="entry name" value="PROTEIN KINASE DOMAIN-CONTAINING PROTEIN"/>
    <property type="match status" value="1"/>
</dbReference>
<dbReference type="InterPro" id="IPR002902">
    <property type="entry name" value="GNK2"/>
</dbReference>
<dbReference type="SUPFAM" id="SSF56112">
    <property type="entry name" value="Protein kinase-like (PK-like)"/>
    <property type="match status" value="1"/>
</dbReference>
<dbReference type="InterPro" id="IPR038408">
    <property type="entry name" value="GNK2_sf"/>
</dbReference>
<feature type="domain" description="Gnk2-homologous" evidence="5">
    <location>
        <begin position="81"/>
        <end position="192"/>
    </location>
</feature>
<evidence type="ECO:0000256" key="2">
    <source>
        <dbReference type="ARBA" id="ARBA00022737"/>
    </source>
</evidence>
<dbReference type="EMBL" id="CM000144">
    <property type="protein sequence ID" value="EEE67779.1"/>
    <property type="molecule type" value="Genomic_DNA"/>
</dbReference>
<dbReference type="PROSITE" id="PS50011">
    <property type="entry name" value="PROTEIN_KINASE_DOM"/>
    <property type="match status" value="1"/>
</dbReference>
<evidence type="ECO:0000313" key="6">
    <source>
        <dbReference type="EMBL" id="EEE67779.1"/>
    </source>
</evidence>
<keyword evidence="2" id="KW-0677">Repeat</keyword>
<feature type="signal peptide" evidence="3">
    <location>
        <begin position="1"/>
        <end position="23"/>
    </location>
</feature>